<dbReference type="AlphaFoldDB" id="A0AAD3SMT0"/>
<keyword evidence="4" id="KW-0804">Transcription</keyword>
<dbReference type="Pfam" id="PF01486">
    <property type="entry name" value="K-box"/>
    <property type="match status" value="1"/>
</dbReference>
<gene>
    <name evidence="7" type="ORF">Nepgr_015380</name>
</gene>
<dbReference type="SMART" id="SM00432">
    <property type="entry name" value="MADS"/>
    <property type="match status" value="2"/>
</dbReference>
<dbReference type="PANTHER" id="PTHR48019">
    <property type="entry name" value="SERUM RESPONSE FACTOR HOMOLOG"/>
    <property type="match status" value="1"/>
</dbReference>
<protein>
    <recommendedName>
        <fullName evidence="6">MADS-box domain-containing protein</fullName>
    </recommendedName>
</protein>
<organism evidence="7 8">
    <name type="scientific">Nepenthes gracilis</name>
    <name type="common">Slender pitcher plant</name>
    <dbReference type="NCBI Taxonomy" id="150966"/>
    <lineage>
        <taxon>Eukaryota</taxon>
        <taxon>Viridiplantae</taxon>
        <taxon>Streptophyta</taxon>
        <taxon>Embryophyta</taxon>
        <taxon>Tracheophyta</taxon>
        <taxon>Spermatophyta</taxon>
        <taxon>Magnoliopsida</taxon>
        <taxon>eudicotyledons</taxon>
        <taxon>Gunneridae</taxon>
        <taxon>Pentapetalae</taxon>
        <taxon>Caryophyllales</taxon>
        <taxon>Nepenthaceae</taxon>
        <taxon>Nepenthes</taxon>
    </lineage>
</organism>
<evidence type="ECO:0000313" key="7">
    <source>
        <dbReference type="EMBL" id="GMH13539.1"/>
    </source>
</evidence>
<dbReference type="Gene3D" id="3.40.1810.10">
    <property type="entry name" value="Transcription factor, MADS-box"/>
    <property type="match status" value="2"/>
</dbReference>
<evidence type="ECO:0000256" key="1">
    <source>
        <dbReference type="ARBA" id="ARBA00004123"/>
    </source>
</evidence>
<dbReference type="GO" id="GO:0003700">
    <property type="term" value="F:DNA-binding transcription factor activity"/>
    <property type="evidence" value="ECO:0007669"/>
    <property type="project" value="InterPro"/>
</dbReference>
<evidence type="ECO:0000256" key="4">
    <source>
        <dbReference type="ARBA" id="ARBA00023163"/>
    </source>
</evidence>
<proteinExistence type="predicted"/>
<dbReference type="SUPFAM" id="SSF55455">
    <property type="entry name" value="SRF-like"/>
    <property type="match status" value="2"/>
</dbReference>
<dbReference type="InterPro" id="IPR050142">
    <property type="entry name" value="MADS-box/MEF2_TF"/>
</dbReference>
<evidence type="ECO:0000256" key="5">
    <source>
        <dbReference type="ARBA" id="ARBA00023242"/>
    </source>
</evidence>
<dbReference type="GO" id="GO:0046983">
    <property type="term" value="F:protein dimerization activity"/>
    <property type="evidence" value="ECO:0007669"/>
    <property type="project" value="InterPro"/>
</dbReference>
<comment type="subcellular location">
    <subcellularLocation>
        <location evidence="1">Nucleus</location>
    </subcellularLocation>
</comment>
<keyword evidence="8" id="KW-1185">Reference proteome</keyword>
<evidence type="ECO:0000256" key="2">
    <source>
        <dbReference type="ARBA" id="ARBA00023015"/>
    </source>
</evidence>
<name>A0AAD3SMT0_NEPGR</name>
<dbReference type="Proteomes" id="UP001279734">
    <property type="component" value="Unassembled WGS sequence"/>
</dbReference>
<dbReference type="InterPro" id="IPR033896">
    <property type="entry name" value="MEF2-like_N"/>
</dbReference>
<dbReference type="PROSITE" id="PS50066">
    <property type="entry name" value="MADS_BOX_2"/>
    <property type="match status" value="2"/>
</dbReference>
<dbReference type="CDD" id="cd00265">
    <property type="entry name" value="MADS_MEF2_like"/>
    <property type="match status" value="1"/>
</dbReference>
<dbReference type="EMBL" id="BSYO01000013">
    <property type="protein sequence ID" value="GMH13539.1"/>
    <property type="molecule type" value="Genomic_DNA"/>
</dbReference>
<keyword evidence="5" id="KW-0539">Nucleus</keyword>
<dbReference type="InterPro" id="IPR036879">
    <property type="entry name" value="TF_MADSbox_sf"/>
</dbReference>
<dbReference type="PROSITE" id="PS00350">
    <property type="entry name" value="MADS_BOX_1"/>
    <property type="match status" value="1"/>
</dbReference>
<sequence>MEIDSSTSVSLFTFSCVYEGEILRQKIEIKKIDKTTLRQVTFSKRRKGLFKKACELSIISVAELGLIIFSSTSKLFQYSSSRMTQIIQRHWLHEEKKEKHEQSSLPSPYSTWGGEIHQWLVIPICSSSVSVFLNCCVCEGEMVRQKIEIKKIDKTTSRQVTFSKRRKGLFKKACELSILCDAELGLIIFSSTGKLFQYSSSRMTQIIQRHRLHEGKGKHEQSSLPLPSEGSTYAMLSEEVTDITRDMRKIDGLELERLSLEELSNLEKEIENGQVRVRQMKEALLTEENAKMKEQMKNLPGEQAPPLKVCQSTESVSYNLCLADAPRQNYTDSDISLNLSLSINGGN</sequence>
<feature type="domain" description="MADS-box" evidence="6">
    <location>
        <begin position="142"/>
        <end position="202"/>
    </location>
</feature>
<dbReference type="Pfam" id="PF00319">
    <property type="entry name" value="SRF-TF"/>
    <property type="match status" value="2"/>
</dbReference>
<evidence type="ECO:0000259" key="6">
    <source>
        <dbReference type="PROSITE" id="PS50066"/>
    </source>
</evidence>
<dbReference type="GO" id="GO:0005634">
    <property type="term" value="C:nucleus"/>
    <property type="evidence" value="ECO:0007669"/>
    <property type="project" value="UniProtKB-SubCell"/>
</dbReference>
<keyword evidence="2" id="KW-0805">Transcription regulation</keyword>
<dbReference type="InterPro" id="IPR002487">
    <property type="entry name" value="TF_Kbox"/>
</dbReference>
<evidence type="ECO:0000313" key="8">
    <source>
        <dbReference type="Proteomes" id="UP001279734"/>
    </source>
</evidence>
<dbReference type="GO" id="GO:0045944">
    <property type="term" value="P:positive regulation of transcription by RNA polymerase II"/>
    <property type="evidence" value="ECO:0007669"/>
    <property type="project" value="InterPro"/>
</dbReference>
<dbReference type="InterPro" id="IPR002100">
    <property type="entry name" value="TF_MADSbox"/>
</dbReference>
<comment type="caution">
    <text evidence="7">The sequence shown here is derived from an EMBL/GenBank/DDBJ whole genome shotgun (WGS) entry which is preliminary data.</text>
</comment>
<dbReference type="PRINTS" id="PR00404">
    <property type="entry name" value="MADSDOMAIN"/>
</dbReference>
<reference evidence="7" key="1">
    <citation type="submission" date="2023-05" db="EMBL/GenBank/DDBJ databases">
        <title>Nepenthes gracilis genome sequencing.</title>
        <authorList>
            <person name="Fukushima K."/>
        </authorList>
    </citation>
    <scope>NUCLEOTIDE SEQUENCE</scope>
    <source>
        <strain evidence="7">SING2019-196</strain>
    </source>
</reference>
<keyword evidence="3" id="KW-0238">DNA-binding</keyword>
<evidence type="ECO:0000256" key="3">
    <source>
        <dbReference type="ARBA" id="ARBA00023125"/>
    </source>
</evidence>
<accession>A0AAD3SMT0</accession>
<feature type="domain" description="MADS-box" evidence="6">
    <location>
        <begin position="22"/>
        <end position="82"/>
    </location>
</feature>
<dbReference type="GO" id="GO:0000977">
    <property type="term" value="F:RNA polymerase II transcription regulatory region sequence-specific DNA binding"/>
    <property type="evidence" value="ECO:0007669"/>
    <property type="project" value="InterPro"/>
</dbReference>